<feature type="compositionally biased region" description="Low complexity" evidence="7">
    <location>
        <begin position="395"/>
        <end position="451"/>
    </location>
</feature>
<feature type="region of interest" description="Disordered" evidence="7">
    <location>
        <begin position="1073"/>
        <end position="1092"/>
    </location>
</feature>
<dbReference type="InterPro" id="IPR045046">
    <property type="entry name" value="Vps9-like"/>
</dbReference>
<feature type="compositionally biased region" description="Low complexity" evidence="7">
    <location>
        <begin position="523"/>
        <end position="534"/>
    </location>
</feature>
<dbReference type="GO" id="GO:0007165">
    <property type="term" value="P:signal transduction"/>
    <property type="evidence" value="ECO:0007669"/>
    <property type="project" value="InterPro"/>
</dbReference>
<feature type="region of interest" description="Disordered" evidence="7">
    <location>
        <begin position="476"/>
        <end position="534"/>
    </location>
</feature>
<comment type="subcellular location">
    <subcellularLocation>
        <location evidence="1">Cytoplasm</location>
    </subcellularLocation>
</comment>
<reference evidence="11" key="1">
    <citation type="submission" date="2023-08" db="EMBL/GenBank/DDBJ databases">
        <authorList>
            <person name="Alioto T."/>
            <person name="Alioto T."/>
            <person name="Gomez Garrido J."/>
        </authorList>
    </citation>
    <scope>NUCLEOTIDE SEQUENCE</scope>
</reference>
<accession>A0AAV1G0W3</accession>
<dbReference type="SUPFAM" id="SSF109993">
    <property type="entry name" value="VPS9 domain"/>
    <property type="match status" value="1"/>
</dbReference>
<feature type="region of interest" description="Disordered" evidence="7">
    <location>
        <begin position="291"/>
        <end position="456"/>
    </location>
</feature>
<dbReference type="PROSITE" id="PS50001">
    <property type="entry name" value="SH2"/>
    <property type="match status" value="1"/>
</dbReference>
<dbReference type="EMBL" id="OY660874">
    <property type="protein sequence ID" value="CAJ1066993.1"/>
    <property type="molecule type" value="Genomic_DNA"/>
</dbReference>
<feature type="compositionally biased region" description="Basic residues" evidence="7">
    <location>
        <begin position="361"/>
        <end position="370"/>
    </location>
</feature>
<dbReference type="GO" id="GO:0031267">
    <property type="term" value="F:small GTPase binding"/>
    <property type="evidence" value="ECO:0007669"/>
    <property type="project" value="TreeGrafter"/>
</dbReference>
<evidence type="ECO:0000313" key="11">
    <source>
        <dbReference type="EMBL" id="CAJ1066993.1"/>
    </source>
</evidence>
<dbReference type="SUPFAM" id="SSF55550">
    <property type="entry name" value="SH2 domain"/>
    <property type="match status" value="1"/>
</dbReference>
<feature type="domain" description="VPS9" evidence="10">
    <location>
        <begin position="763"/>
        <end position="903"/>
    </location>
</feature>
<evidence type="ECO:0000256" key="5">
    <source>
        <dbReference type="ARBA" id="ARBA00022999"/>
    </source>
</evidence>
<dbReference type="PANTHER" id="PTHR23101">
    <property type="entry name" value="RAB GDP/GTP EXCHANGE FACTOR"/>
    <property type="match status" value="1"/>
</dbReference>
<dbReference type="GO" id="GO:0005096">
    <property type="term" value="F:GTPase activator activity"/>
    <property type="evidence" value="ECO:0007669"/>
    <property type="project" value="UniProtKB-KW"/>
</dbReference>
<organism evidence="11 12">
    <name type="scientific">Xyrichtys novacula</name>
    <name type="common">Pearly razorfish</name>
    <name type="synonym">Hemipteronotus novacula</name>
    <dbReference type="NCBI Taxonomy" id="13765"/>
    <lineage>
        <taxon>Eukaryota</taxon>
        <taxon>Metazoa</taxon>
        <taxon>Chordata</taxon>
        <taxon>Craniata</taxon>
        <taxon>Vertebrata</taxon>
        <taxon>Euteleostomi</taxon>
        <taxon>Actinopterygii</taxon>
        <taxon>Neopterygii</taxon>
        <taxon>Teleostei</taxon>
        <taxon>Neoteleostei</taxon>
        <taxon>Acanthomorphata</taxon>
        <taxon>Eupercaria</taxon>
        <taxon>Labriformes</taxon>
        <taxon>Labridae</taxon>
        <taxon>Xyrichtys</taxon>
    </lineage>
</organism>
<dbReference type="GO" id="GO:0005085">
    <property type="term" value="F:guanyl-nucleotide exchange factor activity"/>
    <property type="evidence" value="ECO:0007669"/>
    <property type="project" value="InterPro"/>
</dbReference>
<dbReference type="InterPro" id="IPR003123">
    <property type="entry name" value="VPS9"/>
</dbReference>
<dbReference type="GO" id="GO:0030139">
    <property type="term" value="C:endocytic vesicle"/>
    <property type="evidence" value="ECO:0007669"/>
    <property type="project" value="TreeGrafter"/>
</dbReference>
<gene>
    <name evidence="11" type="ORF">XNOV1_A033880</name>
</gene>
<dbReference type="PANTHER" id="PTHR23101:SF51">
    <property type="entry name" value="RAS AND RAB INTERACTOR 2"/>
    <property type="match status" value="1"/>
</dbReference>
<feature type="compositionally biased region" description="Polar residues" evidence="7">
    <location>
        <begin position="1037"/>
        <end position="1060"/>
    </location>
</feature>
<dbReference type="InterPro" id="IPR000159">
    <property type="entry name" value="RA_dom"/>
</dbReference>
<evidence type="ECO:0000256" key="4">
    <source>
        <dbReference type="ARBA" id="ARBA00022490"/>
    </source>
</evidence>
<dbReference type="PROSITE" id="PS50200">
    <property type="entry name" value="RA"/>
    <property type="match status" value="1"/>
</dbReference>
<feature type="domain" description="SH2" evidence="8">
    <location>
        <begin position="103"/>
        <end position="196"/>
    </location>
</feature>
<dbReference type="GO" id="GO:0005829">
    <property type="term" value="C:cytosol"/>
    <property type="evidence" value="ECO:0007669"/>
    <property type="project" value="TreeGrafter"/>
</dbReference>
<dbReference type="Pfam" id="PF00017">
    <property type="entry name" value="SH2"/>
    <property type="match status" value="1"/>
</dbReference>
<dbReference type="PROSITE" id="PS51205">
    <property type="entry name" value="VPS9"/>
    <property type="match status" value="1"/>
</dbReference>
<dbReference type="InterPro" id="IPR000980">
    <property type="entry name" value="SH2"/>
</dbReference>
<feature type="compositionally biased region" description="Basic and acidic residues" evidence="7">
    <location>
        <begin position="383"/>
        <end position="394"/>
    </location>
</feature>
<evidence type="ECO:0000256" key="6">
    <source>
        <dbReference type="PROSITE-ProRule" id="PRU00191"/>
    </source>
</evidence>
<keyword evidence="5 6" id="KW-0727">SH2 domain</keyword>
<evidence type="ECO:0000256" key="1">
    <source>
        <dbReference type="ARBA" id="ARBA00004496"/>
    </source>
</evidence>
<sequence>MPTSPIGPSCKEERKGSFFKLIDSFAWEIGTLKKEMGKKTRKAEGDKTDPLLGLSEEVGGLFLPASPRAGIGAGQAGARDSGYDSLHRRLSVLDRLVHTHSVWLQLGLSHQDATRLLQNQPTGTFVVRKSSSLQRKVLSLRMDKDSEVPIKDFLVKESQYTFSLEGSGLSFADLFRLVAFCCISRDVLPFTLKLPEAIASARTSADLEEVAKLGAGFWDSQLCNKRKRSASSAVVTAPSRPPPPTQRPVSWTTSPERPRLRTRTPSELECSQSNGALCFINPLFIKVHQPEGDNNANIDPSGNAKRGLTEEPVTNVSDTNNKENSKVQDHSSDTSSGNLKPSASDIVPRSPPPRPPPPHFALRRSGRLPRQRSMPEKISWIKVPKEKMEEREKGSSLLSRLGSSLSISPSSSPPKRLSISSPISIPRPTLPISLSSLSSSPRRTKTSPSSSQEDAQCHLALEEQTIEKALLRAKLSKQNSSKTPSQDSSSPSDPSLLTSGKRAELAGGEEETGEECSGGGQRLSDMSLSTDSSDSLDFSQCSAFFLPPLHDPSPPTVDDFNTHLPLSIPPSPLQYCGMEDDDDEEDDEDEEEPDYGVSLESDQDQDQDLTMVPPGHRTKRRTSASALVLQKALKGHLRKMSGVFNSLLTPEKRAIRRVVEMSRDRGAYFGCLVQDYLNYMGEGGGTQAWQGYASGLELLQTIRQFITQMKSYLRQSSELEPPIESLIPEDQIDRVLEKALHKCVLKPLKPIVSAALQEFQVRSGEWQELKENLSLAKMRQPQEMGVADTLPPDPMAIEKIKHKFHTMSKLYSPEKKVSTLLRVCKLIYTIMEDNSGRLYGADDFLPMLTYVLAQCDMPQLDNEILYMMELLDPSLLHGEGGYYLTSAYGAMSLIRNFQEEQAARVLSSETRDTLHQWHRRRTMQRSAPSIDDFQNYLRVALQELDSGCTAKTLQVRPYATVEEVCQLCAHKFKVSDPENYGLFLLMEGSSQQLAPDTHPQKIKAELHSRSQATPFHFVYRRVASSSSSSSAPPDTRPNLNNNTMTSAPKANLNDLSTDLSEPSLQPALSLGLSPSLSLSVPPSHLNGNSISV</sequence>
<evidence type="ECO:0000259" key="8">
    <source>
        <dbReference type="PROSITE" id="PS50001"/>
    </source>
</evidence>
<dbReference type="Pfam" id="PF23268">
    <property type="entry name" value="RIN1"/>
    <property type="match status" value="1"/>
</dbReference>
<feature type="region of interest" description="Disordered" evidence="7">
    <location>
        <begin position="556"/>
        <end position="623"/>
    </location>
</feature>
<feature type="compositionally biased region" description="Low complexity" evidence="7">
    <location>
        <begin position="1073"/>
        <end position="1085"/>
    </location>
</feature>
<feature type="region of interest" description="Disordered" evidence="7">
    <location>
        <begin position="1024"/>
        <end position="1060"/>
    </location>
</feature>
<comment type="similarity">
    <text evidence="2">Belongs to the RIN (Ras interaction/interference) family.</text>
</comment>
<protein>
    <submittedName>
        <fullName evidence="11">Ras and Rab interactor 2-like</fullName>
    </submittedName>
</protein>
<evidence type="ECO:0000256" key="2">
    <source>
        <dbReference type="ARBA" id="ARBA00006919"/>
    </source>
</evidence>
<dbReference type="AlphaFoldDB" id="A0AAV1G0W3"/>
<evidence type="ECO:0000259" key="9">
    <source>
        <dbReference type="PROSITE" id="PS50200"/>
    </source>
</evidence>
<evidence type="ECO:0000256" key="7">
    <source>
        <dbReference type="SAM" id="MobiDB-lite"/>
    </source>
</evidence>
<dbReference type="SMART" id="SM00167">
    <property type="entry name" value="VPS9"/>
    <property type="match status" value="1"/>
</dbReference>
<feature type="compositionally biased region" description="Low complexity" evidence="7">
    <location>
        <begin position="480"/>
        <end position="499"/>
    </location>
</feature>
<evidence type="ECO:0000259" key="10">
    <source>
        <dbReference type="PROSITE" id="PS51205"/>
    </source>
</evidence>
<name>A0AAV1G0W3_XYRNO</name>
<feature type="region of interest" description="Disordered" evidence="7">
    <location>
        <begin position="229"/>
        <end position="268"/>
    </location>
</feature>
<keyword evidence="4" id="KW-0963">Cytoplasm</keyword>
<dbReference type="Proteomes" id="UP001178508">
    <property type="component" value="Chromosome 11"/>
</dbReference>
<feature type="compositionally biased region" description="Acidic residues" evidence="7">
    <location>
        <begin position="578"/>
        <end position="594"/>
    </location>
</feature>
<dbReference type="Gene3D" id="3.30.505.10">
    <property type="entry name" value="SH2 domain"/>
    <property type="match status" value="1"/>
</dbReference>
<keyword evidence="12" id="KW-1185">Reference proteome</keyword>
<proteinExistence type="inferred from homology"/>
<feature type="compositionally biased region" description="Pro residues" evidence="7">
    <location>
        <begin position="349"/>
        <end position="359"/>
    </location>
</feature>
<evidence type="ECO:0000313" key="12">
    <source>
        <dbReference type="Proteomes" id="UP001178508"/>
    </source>
</evidence>
<feature type="compositionally biased region" description="Basic and acidic residues" evidence="7">
    <location>
        <begin position="320"/>
        <end position="332"/>
    </location>
</feature>
<dbReference type="SMART" id="SM00252">
    <property type="entry name" value="SH2"/>
    <property type="match status" value="1"/>
</dbReference>
<evidence type="ECO:0000256" key="3">
    <source>
        <dbReference type="ARBA" id="ARBA00022468"/>
    </source>
</evidence>
<dbReference type="SMART" id="SM00314">
    <property type="entry name" value="RA"/>
    <property type="match status" value="1"/>
</dbReference>
<feature type="domain" description="Ras-associating" evidence="9">
    <location>
        <begin position="933"/>
        <end position="1024"/>
    </location>
</feature>
<dbReference type="Gene3D" id="1.20.1050.80">
    <property type="entry name" value="VPS9 domain"/>
    <property type="match status" value="1"/>
</dbReference>
<dbReference type="GO" id="GO:0016192">
    <property type="term" value="P:vesicle-mediated transport"/>
    <property type="evidence" value="ECO:0007669"/>
    <property type="project" value="InterPro"/>
</dbReference>
<dbReference type="InterPro" id="IPR036860">
    <property type="entry name" value="SH2_dom_sf"/>
</dbReference>
<dbReference type="Pfam" id="PF02204">
    <property type="entry name" value="VPS9"/>
    <property type="match status" value="1"/>
</dbReference>
<dbReference type="FunFam" id="1.20.1050.80:FF:000002">
    <property type="entry name" value="Ras and Rab interactor 2"/>
    <property type="match status" value="1"/>
</dbReference>
<keyword evidence="3" id="KW-0343">GTPase activation</keyword>
<dbReference type="InterPro" id="IPR037191">
    <property type="entry name" value="VPS9_dom_sf"/>
</dbReference>
<dbReference type="Pfam" id="PF00788">
    <property type="entry name" value="RA"/>
    <property type="match status" value="1"/>
</dbReference>